<evidence type="ECO:0000256" key="3">
    <source>
        <dbReference type="ARBA" id="ARBA00022490"/>
    </source>
</evidence>
<evidence type="ECO:0000256" key="5">
    <source>
        <dbReference type="HAMAP-Rule" id="MF_00040"/>
    </source>
</evidence>
<protein>
    <recommendedName>
        <fullName evidence="5">Ribosome-recycling factor</fullName>
        <shortName evidence="5">RRF</shortName>
    </recommendedName>
    <alternativeName>
        <fullName evidence="5">Ribosome-releasing factor</fullName>
    </alternativeName>
</protein>
<dbReference type="GO" id="GO:0043023">
    <property type="term" value="F:ribosomal large subunit binding"/>
    <property type="evidence" value="ECO:0007669"/>
    <property type="project" value="TreeGrafter"/>
</dbReference>
<dbReference type="FunFam" id="1.10.132.20:FF:000001">
    <property type="entry name" value="Ribosome-recycling factor"/>
    <property type="match status" value="1"/>
</dbReference>
<dbReference type="FunFam" id="3.30.1360.40:FF:000001">
    <property type="entry name" value="Ribosome-recycling factor"/>
    <property type="match status" value="1"/>
</dbReference>
<gene>
    <name evidence="5 7" type="primary">frr</name>
    <name evidence="7" type="ORF">GYA55_01755</name>
</gene>
<dbReference type="SUPFAM" id="SSF55194">
    <property type="entry name" value="Ribosome recycling factor, RRF"/>
    <property type="match status" value="1"/>
</dbReference>
<keyword evidence="3 5" id="KW-0963">Cytoplasm</keyword>
<dbReference type="InterPro" id="IPR002661">
    <property type="entry name" value="Ribosome_recyc_fac"/>
</dbReference>
<evidence type="ECO:0000256" key="1">
    <source>
        <dbReference type="ARBA" id="ARBA00004496"/>
    </source>
</evidence>
<evidence type="ECO:0000256" key="4">
    <source>
        <dbReference type="ARBA" id="ARBA00022917"/>
    </source>
</evidence>
<feature type="domain" description="Ribosome recycling factor" evidence="6">
    <location>
        <begin position="19"/>
        <end position="182"/>
    </location>
</feature>
<proteinExistence type="inferred from homology"/>
<keyword evidence="4 5" id="KW-0648">Protein biosynthesis</keyword>
<comment type="caution">
    <text evidence="7">The sequence shown here is derived from an EMBL/GenBank/DDBJ whole genome shotgun (WGS) entry which is preliminary data.</text>
</comment>
<dbReference type="NCBIfam" id="TIGR00496">
    <property type="entry name" value="frr"/>
    <property type="match status" value="1"/>
</dbReference>
<sequence length="184" mass="20969">MTNETKDFEQRSQKAIEHFKKELSGLRTGRASVGLLEGIMVDYYGSSMHLNQLGLINAPEARLLTIQVYDKGAVEAIEKAILASNIGLNPQRDGQLIRLVVPALTEERRKELVKNLHKIGEETKITIRNLRRDCLDLLKKAKDKKEIPEDDFHKAQEDAQKITDRFTAEVDKLVSVKEKEMMEV</sequence>
<comment type="subcellular location">
    <subcellularLocation>
        <location evidence="1 5">Cytoplasm</location>
    </subcellularLocation>
</comment>
<dbReference type="GO" id="GO:0006415">
    <property type="term" value="P:translational termination"/>
    <property type="evidence" value="ECO:0007669"/>
    <property type="project" value="UniProtKB-UniRule"/>
</dbReference>
<dbReference type="InterPro" id="IPR023584">
    <property type="entry name" value="Ribosome_recyc_fac_dom"/>
</dbReference>
<accession>A0A7X9IIA8</accession>
<comment type="function">
    <text evidence="5">Responsible for the release of ribosomes from messenger RNA at the termination of protein biosynthesis. May increase the efficiency of translation by recycling ribosomes from one round of translation to another.</text>
</comment>
<dbReference type="Gene3D" id="1.10.132.20">
    <property type="entry name" value="Ribosome-recycling factor"/>
    <property type="match status" value="1"/>
</dbReference>
<evidence type="ECO:0000256" key="2">
    <source>
        <dbReference type="ARBA" id="ARBA00005912"/>
    </source>
</evidence>
<dbReference type="PANTHER" id="PTHR20982">
    <property type="entry name" value="RIBOSOME RECYCLING FACTOR"/>
    <property type="match status" value="1"/>
</dbReference>
<dbReference type="CDD" id="cd00520">
    <property type="entry name" value="RRF"/>
    <property type="match status" value="1"/>
</dbReference>
<organism evidence="7 8">
    <name type="scientific">SAR324 cluster bacterium</name>
    <dbReference type="NCBI Taxonomy" id="2024889"/>
    <lineage>
        <taxon>Bacteria</taxon>
        <taxon>Deltaproteobacteria</taxon>
        <taxon>SAR324 cluster</taxon>
    </lineage>
</organism>
<evidence type="ECO:0000259" key="6">
    <source>
        <dbReference type="Pfam" id="PF01765"/>
    </source>
</evidence>
<evidence type="ECO:0000313" key="7">
    <source>
        <dbReference type="EMBL" id="NMC61873.1"/>
    </source>
</evidence>
<dbReference type="Gene3D" id="3.30.1360.40">
    <property type="match status" value="1"/>
</dbReference>
<dbReference type="AlphaFoldDB" id="A0A7X9IIA8"/>
<dbReference type="Proteomes" id="UP000524246">
    <property type="component" value="Unassembled WGS sequence"/>
</dbReference>
<comment type="similarity">
    <text evidence="2 5">Belongs to the RRF family.</text>
</comment>
<name>A0A7X9IIA8_9DELT</name>
<evidence type="ECO:0000313" key="8">
    <source>
        <dbReference type="Proteomes" id="UP000524246"/>
    </source>
</evidence>
<reference evidence="7 8" key="1">
    <citation type="journal article" date="2020" name="Biotechnol. Biofuels">
        <title>New insights from the biogas microbiome by comprehensive genome-resolved metagenomics of nearly 1600 species originating from multiple anaerobic digesters.</title>
        <authorList>
            <person name="Campanaro S."/>
            <person name="Treu L."/>
            <person name="Rodriguez-R L.M."/>
            <person name="Kovalovszki A."/>
            <person name="Ziels R.M."/>
            <person name="Maus I."/>
            <person name="Zhu X."/>
            <person name="Kougias P.G."/>
            <person name="Basile A."/>
            <person name="Luo G."/>
            <person name="Schluter A."/>
            <person name="Konstantinidis K.T."/>
            <person name="Angelidaki I."/>
        </authorList>
    </citation>
    <scope>NUCLEOTIDE SEQUENCE [LARGE SCALE GENOMIC DNA]</scope>
    <source>
        <strain evidence="7">AS27yjCOA_65</strain>
    </source>
</reference>
<dbReference type="HAMAP" id="MF_00040">
    <property type="entry name" value="RRF"/>
    <property type="match status" value="1"/>
</dbReference>
<dbReference type="PANTHER" id="PTHR20982:SF3">
    <property type="entry name" value="MITOCHONDRIAL RIBOSOME RECYCLING FACTOR PSEUDO 1"/>
    <property type="match status" value="1"/>
</dbReference>
<dbReference type="EMBL" id="JAAZON010000066">
    <property type="protein sequence ID" value="NMC61873.1"/>
    <property type="molecule type" value="Genomic_DNA"/>
</dbReference>
<dbReference type="InterPro" id="IPR036191">
    <property type="entry name" value="RRF_sf"/>
</dbReference>
<dbReference type="Pfam" id="PF01765">
    <property type="entry name" value="RRF"/>
    <property type="match status" value="1"/>
</dbReference>
<dbReference type="GO" id="GO:0005737">
    <property type="term" value="C:cytoplasm"/>
    <property type="evidence" value="ECO:0007669"/>
    <property type="project" value="UniProtKB-SubCell"/>
</dbReference>